<keyword evidence="1" id="KW-0812">Transmembrane</keyword>
<organism evidence="2 3">
    <name type="scientific">Hyunsoonleella pacifica</name>
    <dbReference type="NCBI Taxonomy" id="1080224"/>
    <lineage>
        <taxon>Bacteria</taxon>
        <taxon>Pseudomonadati</taxon>
        <taxon>Bacteroidota</taxon>
        <taxon>Flavobacteriia</taxon>
        <taxon>Flavobacteriales</taxon>
        <taxon>Flavobacteriaceae</taxon>
    </lineage>
</organism>
<keyword evidence="1" id="KW-1133">Transmembrane helix</keyword>
<feature type="transmembrane region" description="Helical" evidence="1">
    <location>
        <begin position="12"/>
        <end position="29"/>
    </location>
</feature>
<keyword evidence="1" id="KW-0472">Membrane</keyword>
<dbReference type="OrthoDB" id="1142957at2"/>
<dbReference type="Proteomes" id="UP000292372">
    <property type="component" value="Unassembled WGS sequence"/>
</dbReference>
<reference evidence="2 3" key="1">
    <citation type="journal article" date="2015" name="Int. J. Syst. Evol. Microbiol.">
        <title>Hyunsoonleella pacifica sp. nov., isolated from seawater of South Pacific Gyre.</title>
        <authorList>
            <person name="Gao X."/>
            <person name="Zhang Z."/>
            <person name="Dai X."/>
            <person name="Zhang X.H."/>
        </authorList>
    </citation>
    <scope>NUCLEOTIDE SEQUENCE [LARGE SCALE GENOMIC DNA]</scope>
    <source>
        <strain evidence="2 3">SW033</strain>
    </source>
</reference>
<gene>
    <name evidence="2" type="ORF">EYD46_08315</name>
</gene>
<feature type="transmembrane region" description="Helical" evidence="1">
    <location>
        <begin position="121"/>
        <end position="141"/>
    </location>
</feature>
<evidence type="ECO:0000313" key="3">
    <source>
        <dbReference type="Proteomes" id="UP000292372"/>
    </source>
</evidence>
<evidence type="ECO:0008006" key="4">
    <source>
        <dbReference type="Google" id="ProtNLM"/>
    </source>
</evidence>
<dbReference type="RefSeq" id="WP_130936610.1">
    <property type="nucleotide sequence ID" value="NZ_BMEE01000002.1"/>
</dbReference>
<name>A0A4Q9FPI7_9FLAO</name>
<proteinExistence type="predicted"/>
<protein>
    <recommendedName>
        <fullName evidence="4">DUF1449 family protein</fullName>
    </recommendedName>
</protein>
<sequence length="240" mass="27322">MSSVFEIAFSSVNITLSILVILLILYWLFNMISGIDFDLDIDVDVDADIDTATNITDLANAEINKEDVIRNPRKKLEWWQMTLIFFNFVGLPFMFTFTCWIFLWWLCTVISTSVTASYNTSFGYTLLLAGIIPSLILTKIFTTPLKSFFKNLNPDGDLPTDLAGRQGMMLSKISGEKMGSAEVVAEGNPISIYVKSFDGEALTYKQNIVVIKQSDDKNFYWVLPFKDENEDEFNLNKIEF</sequence>
<evidence type="ECO:0000256" key="1">
    <source>
        <dbReference type="SAM" id="Phobius"/>
    </source>
</evidence>
<feature type="transmembrane region" description="Helical" evidence="1">
    <location>
        <begin position="83"/>
        <end position="106"/>
    </location>
</feature>
<keyword evidence="3" id="KW-1185">Reference proteome</keyword>
<dbReference type="EMBL" id="SIRS01000003">
    <property type="protein sequence ID" value="TBN16629.1"/>
    <property type="molecule type" value="Genomic_DNA"/>
</dbReference>
<accession>A0A4Q9FPI7</accession>
<dbReference type="AlphaFoldDB" id="A0A4Q9FPI7"/>
<evidence type="ECO:0000313" key="2">
    <source>
        <dbReference type="EMBL" id="TBN16629.1"/>
    </source>
</evidence>
<comment type="caution">
    <text evidence="2">The sequence shown here is derived from an EMBL/GenBank/DDBJ whole genome shotgun (WGS) entry which is preliminary data.</text>
</comment>